<evidence type="ECO:0000256" key="4">
    <source>
        <dbReference type="ARBA" id="ARBA00023212"/>
    </source>
</evidence>
<comment type="subcellular location">
    <subcellularLocation>
        <location evidence="1">Cell projection</location>
        <location evidence="1">Cilium</location>
    </subcellularLocation>
    <subcellularLocation>
        <location evidence="2">Cytoplasm</location>
        <location evidence="2">Cytoskeleton</location>
    </subcellularLocation>
</comment>
<name>A0A5E4MKD6_9HEMI</name>
<dbReference type="PANTHER" id="PTHR21490:SF0">
    <property type="entry name" value="ENKURIN"/>
    <property type="match status" value="1"/>
</dbReference>
<keyword evidence="5" id="KW-0966">Cell projection</keyword>
<dbReference type="GO" id="GO:0005879">
    <property type="term" value="C:axonemal microtubule"/>
    <property type="evidence" value="ECO:0007669"/>
    <property type="project" value="TreeGrafter"/>
</dbReference>
<organism evidence="8 9">
    <name type="scientific">Cinara cedri</name>
    <dbReference type="NCBI Taxonomy" id="506608"/>
    <lineage>
        <taxon>Eukaryota</taxon>
        <taxon>Metazoa</taxon>
        <taxon>Ecdysozoa</taxon>
        <taxon>Arthropoda</taxon>
        <taxon>Hexapoda</taxon>
        <taxon>Insecta</taxon>
        <taxon>Pterygota</taxon>
        <taxon>Neoptera</taxon>
        <taxon>Paraneoptera</taxon>
        <taxon>Hemiptera</taxon>
        <taxon>Sternorrhyncha</taxon>
        <taxon>Aphidomorpha</taxon>
        <taxon>Aphidoidea</taxon>
        <taxon>Aphididae</taxon>
        <taxon>Lachninae</taxon>
        <taxon>Cinara</taxon>
    </lineage>
</organism>
<dbReference type="Pfam" id="PF13864">
    <property type="entry name" value="Enkurin"/>
    <property type="match status" value="1"/>
</dbReference>
<keyword evidence="6" id="KW-0175">Coiled coil</keyword>
<dbReference type="GO" id="GO:0001669">
    <property type="term" value="C:acrosomal vesicle"/>
    <property type="evidence" value="ECO:0007669"/>
    <property type="project" value="TreeGrafter"/>
</dbReference>
<dbReference type="PANTHER" id="PTHR21490">
    <property type="entry name" value="ENKURIN-RELATED"/>
    <property type="match status" value="1"/>
</dbReference>
<evidence type="ECO:0000256" key="5">
    <source>
        <dbReference type="ARBA" id="ARBA00023273"/>
    </source>
</evidence>
<feature type="coiled-coil region" evidence="6">
    <location>
        <begin position="220"/>
        <end position="247"/>
    </location>
</feature>
<dbReference type="OrthoDB" id="2123594at2759"/>
<sequence length="247" mass="28804">MDECRENIKNLIPKPIVAVVKPPMHRSVFTESVKRGYNMNKDCHRTMGYAKVHLDPPSQFLKKNTRIVIRPSVEKVKCDKKSPRVPKLAPPGEPRPKKNIIAENIVAVKRTLPPLSKHNVQDTKDGHVIDLKNAGLEPTYVCKKNYGKTPKYIIKMYKEKEMARQKEEERIRTIKRPYRLLPQEERLELLNGLKTNWAELYKEFLLLPMITDTVPKINRKSMLDKELGSLEKDIDLLERNLNIYVEE</sequence>
<keyword evidence="9" id="KW-1185">Reference proteome</keyword>
<evidence type="ECO:0000313" key="9">
    <source>
        <dbReference type="Proteomes" id="UP000325440"/>
    </source>
</evidence>
<evidence type="ECO:0000256" key="6">
    <source>
        <dbReference type="SAM" id="Coils"/>
    </source>
</evidence>
<reference evidence="8 9" key="1">
    <citation type="submission" date="2019-08" db="EMBL/GenBank/DDBJ databases">
        <authorList>
            <person name="Alioto T."/>
            <person name="Alioto T."/>
            <person name="Gomez Garrido J."/>
        </authorList>
    </citation>
    <scope>NUCLEOTIDE SEQUENCE [LARGE SCALE GENOMIC DNA]</scope>
</reference>
<dbReference type="PROSITE" id="PS51665">
    <property type="entry name" value="ENKURIN"/>
    <property type="match status" value="1"/>
</dbReference>
<keyword evidence="3" id="KW-0963">Cytoplasm</keyword>
<keyword evidence="4" id="KW-0206">Cytoskeleton</keyword>
<gene>
    <name evidence="8" type="ORF">CINCED_3A025615</name>
</gene>
<evidence type="ECO:0000256" key="2">
    <source>
        <dbReference type="ARBA" id="ARBA00004245"/>
    </source>
</evidence>
<evidence type="ECO:0000256" key="3">
    <source>
        <dbReference type="ARBA" id="ARBA00022490"/>
    </source>
</evidence>
<evidence type="ECO:0000256" key="1">
    <source>
        <dbReference type="ARBA" id="ARBA00004138"/>
    </source>
</evidence>
<accession>A0A5E4MKD6</accession>
<protein>
    <submittedName>
        <fullName evidence="8">Enkurin domain</fullName>
    </submittedName>
</protein>
<evidence type="ECO:0000259" key="7">
    <source>
        <dbReference type="PROSITE" id="PS51665"/>
    </source>
</evidence>
<dbReference type="InterPro" id="IPR027012">
    <property type="entry name" value="Enkurin_dom"/>
</dbReference>
<dbReference type="GO" id="GO:0005516">
    <property type="term" value="F:calmodulin binding"/>
    <property type="evidence" value="ECO:0007669"/>
    <property type="project" value="TreeGrafter"/>
</dbReference>
<dbReference type="Proteomes" id="UP000325440">
    <property type="component" value="Unassembled WGS sequence"/>
</dbReference>
<evidence type="ECO:0000313" key="8">
    <source>
        <dbReference type="EMBL" id="VVC29824.1"/>
    </source>
</evidence>
<dbReference type="AlphaFoldDB" id="A0A5E4MKD6"/>
<dbReference type="InterPro" id="IPR052102">
    <property type="entry name" value="Enkurin_domain-protein"/>
</dbReference>
<dbReference type="EMBL" id="CABPRJ010000499">
    <property type="protein sequence ID" value="VVC29824.1"/>
    <property type="molecule type" value="Genomic_DNA"/>
</dbReference>
<proteinExistence type="predicted"/>
<feature type="domain" description="Enkurin" evidence="7">
    <location>
        <begin position="153"/>
        <end position="245"/>
    </location>
</feature>